<reference evidence="1 2" key="1">
    <citation type="journal article" date="2012" name="PLoS Pathog.">
        <title>Diverse lifestyles and strategies of plant pathogenesis encoded in the genomes of eighteen Dothideomycetes fungi.</title>
        <authorList>
            <person name="Ohm R.A."/>
            <person name="Feau N."/>
            <person name="Henrissat B."/>
            <person name="Schoch C.L."/>
            <person name="Horwitz B.A."/>
            <person name="Barry K.W."/>
            <person name="Condon B.J."/>
            <person name="Copeland A.C."/>
            <person name="Dhillon B."/>
            <person name="Glaser F."/>
            <person name="Hesse C.N."/>
            <person name="Kosti I."/>
            <person name="LaButti K."/>
            <person name="Lindquist E.A."/>
            <person name="Lucas S."/>
            <person name="Salamov A.A."/>
            <person name="Bradshaw R.E."/>
            <person name="Ciuffetti L."/>
            <person name="Hamelin R.C."/>
            <person name="Kema G.H.J."/>
            <person name="Lawrence C."/>
            <person name="Scott J.A."/>
            <person name="Spatafora J.W."/>
            <person name="Turgeon B.G."/>
            <person name="de Wit P.J.G.M."/>
            <person name="Zhong S."/>
            <person name="Goodwin S.B."/>
            <person name="Grigoriev I.V."/>
        </authorList>
    </citation>
    <scope>NUCLEOTIDE SEQUENCE [LARGE SCALE GENOMIC DNA]</scope>
    <source>
        <strain evidence="2">ND90Pr / ATCC 201652</strain>
    </source>
</reference>
<sequence>MPAAINSISHFAPALLSTSLCTTTFRLRSTAGSRKGDGVRRGLYETTFALRGSVLNMTSSRDAVVFCTAVDVRDVVAFFKGRFGRSV</sequence>
<reference evidence="2" key="2">
    <citation type="journal article" date="2013" name="PLoS Genet.">
        <title>Comparative genome structure, secondary metabolite, and effector coding capacity across Cochliobolus pathogens.</title>
        <authorList>
            <person name="Condon B.J."/>
            <person name="Leng Y."/>
            <person name="Wu D."/>
            <person name="Bushley K.E."/>
            <person name="Ohm R.A."/>
            <person name="Otillar R."/>
            <person name="Martin J."/>
            <person name="Schackwitz W."/>
            <person name="Grimwood J."/>
            <person name="MohdZainudin N."/>
            <person name="Xue C."/>
            <person name="Wang R."/>
            <person name="Manning V.A."/>
            <person name="Dhillon B."/>
            <person name="Tu Z.J."/>
            <person name="Steffenson B.J."/>
            <person name="Salamov A."/>
            <person name="Sun H."/>
            <person name="Lowry S."/>
            <person name="LaButti K."/>
            <person name="Han J."/>
            <person name="Copeland A."/>
            <person name="Lindquist E."/>
            <person name="Barry K."/>
            <person name="Schmutz J."/>
            <person name="Baker S.E."/>
            <person name="Ciuffetti L.M."/>
            <person name="Grigoriev I.V."/>
            <person name="Zhong S."/>
            <person name="Turgeon B.G."/>
        </authorList>
    </citation>
    <scope>NUCLEOTIDE SEQUENCE [LARGE SCALE GENOMIC DNA]</scope>
    <source>
        <strain evidence="2">ND90Pr / ATCC 201652</strain>
    </source>
</reference>
<dbReference type="RefSeq" id="XP_007699748.1">
    <property type="nucleotide sequence ID" value="XM_007701558.1"/>
</dbReference>
<dbReference type="AlphaFoldDB" id="M2RB07"/>
<dbReference type="EMBL" id="KB445643">
    <property type="protein sequence ID" value="EMD64039.1"/>
    <property type="molecule type" value="Genomic_DNA"/>
</dbReference>
<evidence type="ECO:0000313" key="1">
    <source>
        <dbReference type="EMBL" id="EMD64039.1"/>
    </source>
</evidence>
<keyword evidence="2" id="KW-1185">Reference proteome</keyword>
<protein>
    <submittedName>
        <fullName evidence="1">Uncharacterized protein</fullName>
    </submittedName>
</protein>
<dbReference type="GeneID" id="19138776"/>
<dbReference type="Proteomes" id="UP000016934">
    <property type="component" value="Unassembled WGS sequence"/>
</dbReference>
<proteinExistence type="predicted"/>
<dbReference type="KEGG" id="bsc:COCSADRAFT_36619"/>
<name>M2RB07_COCSN</name>
<dbReference type="HOGENOM" id="CLU_2483212_0_0_1"/>
<accession>M2RB07</accession>
<gene>
    <name evidence="1" type="ORF">COCSADRAFT_36619</name>
</gene>
<organism evidence="1 2">
    <name type="scientific">Cochliobolus sativus (strain ND90Pr / ATCC 201652)</name>
    <name type="common">Common root rot and spot blotch fungus</name>
    <name type="synonym">Bipolaris sorokiniana</name>
    <dbReference type="NCBI Taxonomy" id="665912"/>
    <lineage>
        <taxon>Eukaryota</taxon>
        <taxon>Fungi</taxon>
        <taxon>Dikarya</taxon>
        <taxon>Ascomycota</taxon>
        <taxon>Pezizomycotina</taxon>
        <taxon>Dothideomycetes</taxon>
        <taxon>Pleosporomycetidae</taxon>
        <taxon>Pleosporales</taxon>
        <taxon>Pleosporineae</taxon>
        <taxon>Pleosporaceae</taxon>
        <taxon>Bipolaris</taxon>
    </lineage>
</organism>
<evidence type="ECO:0000313" key="2">
    <source>
        <dbReference type="Proteomes" id="UP000016934"/>
    </source>
</evidence>